<evidence type="ECO:0000256" key="6">
    <source>
        <dbReference type="ARBA" id="ARBA00023002"/>
    </source>
</evidence>
<evidence type="ECO:0000313" key="11">
    <source>
        <dbReference type="Proteomes" id="UP000799779"/>
    </source>
</evidence>
<evidence type="ECO:0000256" key="7">
    <source>
        <dbReference type="ARBA" id="ARBA00023004"/>
    </source>
</evidence>
<accession>A0A6A5W4Y0</accession>
<keyword evidence="5 9" id="KW-0479">Metal-binding</keyword>
<feature type="binding site" description="axial binding residue" evidence="9">
    <location>
        <position position="506"/>
    </location>
    <ligand>
        <name>heme</name>
        <dbReference type="ChEBI" id="CHEBI:30413"/>
    </ligand>
    <ligandPart>
        <name>Fe</name>
        <dbReference type="ChEBI" id="CHEBI:18248"/>
    </ligandPart>
</feature>
<comment type="pathway">
    <text evidence="2">Mycotoxin biosynthesis.</text>
</comment>
<comment type="similarity">
    <text evidence="3">Belongs to the cytochrome P450 family.</text>
</comment>
<dbReference type="CDD" id="cd11041">
    <property type="entry name" value="CYP503A1-like"/>
    <property type="match status" value="1"/>
</dbReference>
<protein>
    <submittedName>
        <fullName evidence="10">Cytochrome P450</fullName>
    </submittedName>
</protein>
<keyword evidence="11" id="KW-1185">Reference proteome</keyword>
<reference evidence="10" key="1">
    <citation type="journal article" date="2020" name="Stud. Mycol.">
        <title>101 Dothideomycetes genomes: a test case for predicting lifestyles and emergence of pathogens.</title>
        <authorList>
            <person name="Haridas S."/>
            <person name="Albert R."/>
            <person name="Binder M."/>
            <person name="Bloem J."/>
            <person name="Labutti K."/>
            <person name="Salamov A."/>
            <person name="Andreopoulos B."/>
            <person name="Baker S."/>
            <person name="Barry K."/>
            <person name="Bills G."/>
            <person name="Bluhm B."/>
            <person name="Cannon C."/>
            <person name="Castanera R."/>
            <person name="Culley D."/>
            <person name="Daum C."/>
            <person name="Ezra D."/>
            <person name="Gonzalez J."/>
            <person name="Henrissat B."/>
            <person name="Kuo A."/>
            <person name="Liang C."/>
            <person name="Lipzen A."/>
            <person name="Lutzoni F."/>
            <person name="Magnuson J."/>
            <person name="Mondo S."/>
            <person name="Nolan M."/>
            <person name="Ohm R."/>
            <person name="Pangilinan J."/>
            <person name="Park H.-J."/>
            <person name="Ramirez L."/>
            <person name="Alfaro M."/>
            <person name="Sun H."/>
            <person name="Tritt A."/>
            <person name="Yoshinaga Y."/>
            <person name="Zwiers L.-H."/>
            <person name="Turgeon B."/>
            <person name="Goodwin S."/>
            <person name="Spatafora J."/>
            <person name="Crous P."/>
            <person name="Grigoriev I."/>
        </authorList>
    </citation>
    <scope>NUCLEOTIDE SEQUENCE</scope>
    <source>
        <strain evidence="10">CBS 123094</strain>
    </source>
</reference>
<dbReference type="InterPro" id="IPR001128">
    <property type="entry name" value="Cyt_P450"/>
</dbReference>
<evidence type="ECO:0000256" key="8">
    <source>
        <dbReference type="ARBA" id="ARBA00023033"/>
    </source>
</evidence>
<evidence type="ECO:0000256" key="3">
    <source>
        <dbReference type="ARBA" id="ARBA00010617"/>
    </source>
</evidence>
<evidence type="ECO:0000256" key="9">
    <source>
        <dbReference type="PIRSR" id="PIRSR602403-1"/>
    </source>
</evidence>
<dbReference type="SUPFAM" id="SSF48264">
    <property type="entry name" value="Cytochrome P450"/>
    <property type="match status" value="1"/>
</dbReference>
<dbReference type="GO" id="GO:0005506">
    <property type="term" value="F:iron ion binding"/>
    <property type="evidence" value="ECO:0007669"/>
    <property type="project" value="InterPro"/>
</dbReference>
<dbReference type="PRINTS" id="PR00465">
    <property type="entry name" value="EP450IV"/>
</dbReference>
<dbReference type="OrthoDB" id="1844152at2759"/>
<evidence type="ECO:0000256" key="1">
    <source>
        <dbReference type="ARBA" id="ARBA00001971"/>
    </source>
</evidence>
<dbReference type="InterPro" id="IPR002403">
    <property type="entry name" value="Cyt_P450_E_grp-IV"/>
</dbReference>
<evidence type="ECO:0000256" key="5">
    <source>
        <dbReference type="ARBA" id="ARBA00022723"/>
    </source>
</evidence>
<dbReference type="GO" id="GO:0004497">
    <property type="term" value="F:monooxygenase activity"/>
    <property type="evidence" value="ECO:0007669"/>
    <property type="project" value="UniProtKB-KW"/>
</dbReference>
<dbReference type="Pfam" id="PF00067">
    <property type="entry name" value="p450"/>
    <property type="match status" value="1"/>
</dbReference>
<dbReference type="Gene3D" id="1.10.630.10">
    <property type="entry name" value="Cytochrome P450"/>
    <property type="match status" value="1"/>
</dbReference>
<dbReference type="GO" id="GO:0016705">
    <property type="term" value="F:oxidoreductase activity, acting on paired donors, with incorporation or reduction of molecular oxygen"/>
    <property type="evidence" value="ECO:0007669"/>
    <property type="project" value="InterPro"/>
</dbReference>
<dbReference type="GO" id="GO:0020037">
    <property type="term" value="F:heme binding"/>
    <property type="evidence" value="ECO:0007669"/>
    <property type="project" value="InterPro"/>
</dbReference>
<organism evidence="10 11">
    <name type="scientific">Amniculicola lignicola CBS 123094</name>
    <dbReference type="NCBI Taxonomy" id="1392246"/>
    <lineage>
        <taxon>Eukaryota</taxon>
        <taxon>Fungi</taxon>
        <taxon>Dikarya</taxon>
        <taxon>Ascomycota</taxon>
        <taxon>Pezizomycotina</taxon>
        <taxon>Dothideomycetes</taxon>
        <taxon>Pleosporomycetidae</taxon>
        <taxon>Pleosporales</taxon>
        <taxon>Amniculicolaceae</taxon>
        <taxon>Amniculicola</taxon>
    </lineage>
</organism>
<dbReference type="InterPro" id="IPR036396">
    <property type="entry name" value="Cyt_P450_sf"/>
</dbReference>
<keyword evidence="8" id="KW-0503">Monooxygenase</keyword>
<proteinExistence type="inferred from homology"/>
<name>A0A6A5W4Y0_9PLEO</name>
<keyword evidence="4 9" id="KW-0349">Heme</keyword>
<gene>
    <name evidence="10" type="ORF">P154DRAFT_443542</name>
</gene>
<evidence type="ECO:0000256" key="2">
    <source>
        <dbReference type="ARBA" id="ARBA00004685"/>
    </source>
</evidence>
<sequence length="568" mass="64632">MNFTDLLVVNGSQEGRVEANTVVPSLPLHFPILIVAGILITSFLHLHSRNRPSTPQSRFWNSIPISGVRNEYFSWARATLRSVFSSKAMVDAGYSSYSSKNTLFATPSIDRGAFVVVPPNQLKPIYNLPESEVDVHWSQSETIQAKYTVANPEVFQNGFHVNVIRNQLTRNLDYLTKGIAEELELGFARHWGNTKEWTSVLAWPSCLRIVAESVNRVFVGAPQCRDAAFLEGMKWHAEWVFSNATLINSLPAFLRPIVGFFVRLYGHRVRRKCITPMLPLIQTRLSEFLSQKDSPDPNWEPAKDGLQWLIEESWKTGEGKYLDPWRIGHRLLILNFVSMHTTSFTVTNTLLDLFSTSPSIGTASDLREECFRVFREHNGLLTKEAVSKLHLLDSTIRESMRHSSFSILALPRRVVAPEGITLKNGTHIPYGIPLATPMDAIHFDPAFYTDPSNFHPFRFCTPAQVAGTRTASHYANSHLDPTVPSPKSTVTLDDKFLAFGFGRNACPGRFFALHEMKLMLAYILMNFEIEYMERRPEQFKIMWVQLPKETTGLRVRRREDGGVWQKFE</sequence>
<keyword evidence="7 9" id="KW-0408">Iron</keyword>
<dbReference type="EMBL" id="ML977626">
    <property type="protein sequence ID" value="KAF1996337.1"/>
    <property type="molecule type" value="Genomic_DNA"/>
</dbReference>
<evidence type="ECO:0000313" key="10">
    <source>
        <dbReference type="EMBL" id="KAF1996337.1"/>
    </source>
</evidence>
<dbReference type="PANTHER" id="PTHR46206">
    <property type="entry name" value="CYTOCHROME P450"/>
    <property type="match status" value="1"/>
</dbReference>
<evidence type="ECO:0000256" key="4">
    <source>
        <dbReference type="ARBA" id="ARBA00022617"/>
    </source>
</evidence>
<dbReference type="Proteomes" id="UP000799779">
    <property type="component" value="Unassembled WGS sequence"/>
</dbReference>
<comment type="cofactor">
    <cofactor evidence="1 9">
        <name>heme</name>
        <dbReference type="ChEBI" id="CHEBI:30413"/>
    </cofactor>
</comment>
<keyword evidence="6" id="KW-0560">Oxidoreductase</keyword>
<dbReference type="AlphaFoldDB" id="A0A6A5W4Y0"/>
<dbReference type="PANTHER" id="PTHR46206:SF1">
    <property type="entry name" value="P450, PUTATIVE (EUROFUNG)-RELATED"/>
    <property type="match status" value="1"/>
</dbReference>